<feature type="domain" description="Cytochrome c" evidence="6">
    <location>
        <begin position="188"/>
        <end position="313"/>
    </location>
</feature>
<name>A0ABV8AMZ9_9BACT</name>
<feature type="transmembrane region" description="Helical" evidence="5">
    <location>
        <begin position="83"/>
        <end position="107"/>
    </location>
</feature>
<dbReference type="Pfam" id="PF09990">
    <property type="entry name" value="DUF2231"/>
    <property type="match status" value="1"/>
</dbReference>
<dbReference type="PANTHER" id="PTHR35889">
    <property type="entry name" value="CYCLOINULO-OLIGOSACCHARIDE FRUCTANOTRANSFERASE-RELATED"/>
    <property type="match status" value="1"/>
</dbReference>
<organism evidence="7 8">
    <name type="scientific">Algoriphagus namhaensis</name>
    <dbReference type="NCBI Taxonomy" id="915353"/>
    <lineage>
        <taxon>Bacteria</taxon>
        <taxon>Pseudomonadati</taxon>
        <taxon>Bacteroidota</taxon>
        <taxon>Cytophagia</taxon>
        <taxon>Cytophagales</taxon>
        <taxon>Cyclobacteriaceae</taxon>
        <taxon>Algoriphagus</taxon>
    </lineage>
</organism>
<keyword evidence="2 4" id="KW-0479">Metal-binding</keyword>
<keyword evidence="3 4" id="KW-0408">Iron</keyword>
<dbReference type="InterPro" id="IPR036909">
    <property type="entry name" value="Cyt_c-like_dom_sf"/>
</dbReference>
<gene>
    <name evidence="7" type="ORF">ACFOSV_03000</name>
</gene>
<keyword evidence="1 4" id="KW-0349">Heme</keyword>
<keyword evidence="5" id="KW-1133">Transmembrane helix</keyword>
<dbReference type="EMBL" id="JBHRZS010000003">
    <property type="protein sequence ID" value="MFC3879124.1"/>
    <property type="molecule type" value="Genomic_DNA"/>
</dbReference>
<dbReference type="InterPro" id="IPR011429">
    <property type="entry name" value="Cyt_c_Planctomycete-type"/>
</dbReference>
<protein>
    <submittedName>
        <fullName evidence="7">C-type cytochrome domain-containing protein</fullName>
    </submittedName>
</protein>
<dbReference type="InterPro" id="IPR009056">
    <property type="entry name" value="Cyt_c-like_dom"/>
</dbReference>
<comment type="caution">
    <text evidence="7">The sequence shown here is derived from an EMBL/GenBank/DDBJ whole genome shotgun (WGS) entry which is preliminary data.</text>
</comment>
<dbReference type="SUPFAM" id="SSF52047">
    <property type="entry name" value="RNI-like"/>
    <property type="match status" value="1"/>
</dbReference>
<evidence type="ECO:0000313" key="8">
    <source>
        <dbReference type="Proteomes" id="UP001595805"/>
    </source>
</evidence>
<dbReference type="Proteomes" id="UP001595805">
    <property type="component" value="Unassembled WGS sequence"/>
</dbReference>
<feature type="transmembrane region" description="Helical" evidence="5">
    <location>
        <begin position="20"/>
        <end position="40"/>
    </location>
</feature>
<evidence type="ECO:0000259" key="6">
    <source>
        <dbReference type="PROSITE" id="PS51007"/>
    </source>
</evidence>
<feature type="transmembrane region" description="Helical" evidence="5">
    <location>
        <begin position="135"/>
        <end position="155"/>
    </location>
</feature>
<accession>A0ABV8AMZ9</accession>
<feature type="transmembrane region" description="Helical" evidence="5">
    <location>
        <begin position="52"/>
        <end position="71"/>
    </location>
</feature>
<evidence type="ECO:0000256" key="3">
    <source>
        <dbReference type="ARBA" id="ARBA00023004"/>
    </source>
</evidence>
<dbReference type="InterPro" id="IPR032675">
    <property type="entry name" value="LRR_dom_sf"/>
</dbReference>
<evidence type="ECO:0000256" key="4">
    <source>
        <dbReference type="PROSITE-ProRule" id="PRU00433"/>
    </source>
</evidence>
<evidence type="ECO:0000256" key="1">
    <source>
        <dbReference type="ARBA" id="ARBA00022617"/>
    </source>
</evidence>
<evidence type="ECO:0000256" key="5">
    <source>
        <dbReference type="SAM" id="Phobius"/>
    </source>
</evidence>
<reference evidence="8" key="1">
    <citation type="journal article" date="2019" name="Int. J. Syst. Evol. Microbiol.">
        <title>The Global Catalogue of Microorganisms (GCM) 10K type strain sequencing project: providing services to taxonomists for standard genome sequencing and annotation.</title>
        <authorList>
            <consortium name="The Broad Institute Genomics Platform"/>
            <consortium name="The Broad Institute Genome Sequencing Center for Infectious Disease"/>
            <person name="Wu L."/>
            <person name="Ma J."/>
        </authorList>
    </citation>
    <scope>NUCLEOTIDE SEQUENCE [LARGE SCALE GENOMIC DNA]</scope>
    <source>
        <strain evidence="8">CCUG 60523</strain>
    </source>
</reference>
<keyword evidence="5" id="KW-0812">Transmembrane</keyword>
<dbReference type="RefSeq" id="WP_377903253.1">
    <property type="nucleotide sequence ID" value="NZ_JBHRZS010000003.1"/>
</dbReference>
<dbReference type="Pfam" id="PF07635">
    <property type="entry name" value="PSCyt1"/>
    <property type="match status" value="1"/>
</dbReference>
<dbReference type="PROSITE" id="PS51007">
    <property type="entry name" value="CYTC"/>
    <property type="match status" value="1"/>
</dbReference>
<proteinExistence type="predicted"/>
<dbReference type="SUPFAM" id="SSF46626">
    <property type="entry name" value="Cytochrome c"/>
    <property type="match status" value="1"/>
</dbReference>
<dbReference type="Gene3D" id="3.80.10.10">
    <property type="entry name" value="Ribonuclease Inhibitor"/>
    <property type="match status" value="1"/>
</dbReference>
<dbReference type="InterPro" id="IPR019251">
    <property type="entry name" value="DUF2231_TM"/>
</dbReference>
<sequence>MYVLLQSDATLFLGRFHSLTVHLPIGFLLLAVLIFFISYFKRFEFLLKALPLTLFLGVLSAIASVVLGLFLAEEGGYPEDSLFWHRLMGIVVAVLSVAALLLILGFFNKKKKVHSLASRLQIGEMEKGILEKKSSLAILFSAIIVCISITGHLGGNLTHGEDYLFAYAPEPIQELFSSGEEQNALSFPEDSDSTLLFEHILGPVINQKCASCHNSEVQKGGLMVTSLEELIEGGESGPALSEGSPESSELFKRVTMDPKSRKYMPPKGAGLSYGEITLLNYWIKNGMGGDLAVTDEEIPEEIQSILASDFGLSTKRKAHYEKIKVEKVPEETLAGLKSEGFRISTLSEENNFLEVVATGKLTKENLDALLEISEQITWLDLGNSGIEDSWLSVLSDFPNLTRLVLDNNQIGDQVSKALANLDHLESINLYNTSVGDSTLEVIAQIKSLRTAYLWNTKVSKDLVAKFNESNPKLKIDSGVMGSNKEEE</sequence>
<keyword evidence="8" id="KW-1185">Reference proteome</keyword>
<dbReference type="PANTHER" id="PTHR35889:SF3">
    <property type="entry name" value="F-BOX DOMAIN-CONTAINING PROTEIN"/>
    <property type="match status" value="1"/>
</dbReference>
<evidence type="ECO:0000256" key="2">
    <source>
        <dbReference type="ARBA" id="ARBA00022723"/>
    </source>
</evidence>
<evidence type="ECO:0000313" key="7">
    <source>
        <dbReference type="EMBL" id="MFC3879124.1"/>
    </source>
</evidence>
<keyword evidence="5" id="KW-0472">Membrane</keyword>